<keyword evidence="3" id="KW-0472">Membrane</keyword>
<evidence type="ECO:0000313" key="6">
    <source>
        <dbReference type="Proteomes" id="UP000664534"/>
    </source>
</evidence>
<sequence>MLDAHSPYRLHFAQNACLIVLSLLFLPLSTFILLAGYIARPFLSNENAARKRIRRGASDGNPGFRPKTILVTGVGMTKGLFLARTFYKAGHNVIGADFEPNGIPVCGRFSKALRRYYSLPKPNEKVGAAYYIDALLHVVKKENVDLWVSCSGVASAVEDGQAKEVLERSSDVRCIQFDVWTTQMLHEKDTFIAQTGRLGLPTPETHNVTSRAAVHKVLHDSPRTKKQYIMKSVGMDDASRADMTILPKRTVSETYNHVSGIPISGKKPWVLQQFIKGREYCTHALIVSNEVKAFVACPSSELLMHYEALPPDSALSRAMLRFTEEFVKRSAADMTGHLSFDFLIEEAVSEKGAQLALLPIECNPRAHTAVVLFRGQEIAMAHAYLTALTPRPSGLEERPNHINDAESDIYPVTPTKPRPNINGSASQPPSPLSAPTPITPLPNPPRTYWLGHDIVTLLLLPLLPILLLLRPNNKKNNNRLTARAYLRAYLRHCATFLTHVLSWRDGTFELWDPAPAWWLYCGYWPGMFARMLLGGERWSRVNVSTGKVFGC</sequence>
<keyword evidence="6" id="KW-1185">Reference proteome</keyword>
<dbReference type="Gene3D" id="3.40.50.20">
    <property type="match status" value="1"/>
</dbReference>
<keyword evidence="1" id="KW-0547">Nucleotide-binding</keyword>
<keyword evidence="3" id="KW-1133">Transmembrane helix</keyword>
<dbReference type="SUPFAM" id="SSF51735">
    <property type="entry name" value="NAD(P)-binding Rossmann-fold domains"/>
    <property type="match status" value="1"/>
</dbReference>
<feature type="transmembrane region" description="Helical" evidence="3">
    <location>
        <begin position="448"/>
        <end position="469"/>
    </location>
</feature>
<dbReference type="GO" id="GO:0046872">
    <property type="term" value="F:metal ion binding"/>
    <property type="evidence" value="ECO:0007669"/>
    <property type="project" value="InterPro"/>
</dbReference>
<dbReference type="GO" id="GO:0005524">
    <property type="term" value="F:ATP binding"/>
    <property type="evidence" value="ECO:0007669"/>
    <property type="project" value="UniProtKB-UniRule"/>
</dbReference>
<evidence type="ECO:0000256" key="1">
    <source>
        <dbReference type="PROSITE-ProRule" id="PRU00409"/>
    </source>
</evidence>
<comment type="caution">
    <text evidence="5">The sequence shown here is derived from an EMBL/GenBank/DDBJ whole genome shotgun (WGS) entry which is preliminary data.</text>
</comment>
<reference evidence="5" key="1">
    <citation type="submission" date="2021-03" db="EMBL/GenBank/DDBJ databases">
        <authorList>
            <person name="Tagirdzhanova G."/>
        </authorList>
    </citation>
    <scope>NUCLEOTIDE SEQUENCE</scope>
</reference>
<evidence type="ECO:0000256" key="3">
    <source>
        <dbReference type="SAM" id="Phobius"/>
    </source>
</evidence>
<evidence type="ECO:0000313" key="5">
    <source>
        <dbReference type="EMBL" id="CAF9904390.1"/>
    </source>
</evidence>
<evidence type="ECO:0000256" key="2">
    <source>
        <dbReference type="SAM" id="MobiDB-lite"/>
    </source>
</evidence>
<proteinExistence type="predicted"/>
<keyword evidence="1" id="KW-0067">ATP-binding</keyword>
<dbReference type="InterPro" id="IPR011761">
    <property type="entry name" value="ATP-grasp"/>
</dbReference>
<dbReference type="Proteomes" id="UP000664534">
    <property type="component" value="Unassembled WGS sequence"/>
</dbReference>
<dbReference type="EMBL" id="CAJPDT010000001">
    <property type="protein sequence ID" value="CAF9904390.1"/>
    <property type="molecule type" value="Genomic_DNA"/>
</dbReference>
<feature type="domain" description="ATP-grasp" evidence="4">
    <location>
        <begin position="192"/>
        <end position="389"/>
    </location>
</feature>
<feature type="transmembrane region" description="Helical" evidence="3">
    <location>
        <begin position="12"/>
        <end position="38"/>
    </location>
</feature>
<feature type="region of interest" description="Disordered" evidence="2">
    <location>
        <begin position="405"/>
        <end position="438"/>
    </location>
</feature>
<evidence type="ECO:0000259" key="4">
    <source>
        <dbReference type="PROSITE" id="PS50975"/>
    </source>
</evidence>
<gene>
    <name evidence="5" type="ORF">IMSHALPRED_000019</name>
</gene>
<name>A0A8H3I260_9LECA</name>
<accession>A0A8H3I260</accession>
<protein>
    <recommendedName>
        <fullName evidence="4">ATP-grasp domain-containing protein</fullName>
    </recommendedName>
</protein>
<dbReference type="OrthoDB" id="186626at2759"/>
<organism evidence="5 6">
    <name type="scientific">Imshaugia aleurites</name>
    <dbReference type="NCBI Taxonomy" id="172621"/>
    <lineage>
        <taxon>Eukaryota</taxon>
        <taxon>Fungi</taxon>
        <taxon>Dikarya</taxon>
        <taxon>Ascomycota</taxon>
        <taxon>Pezizomycotina</taxon>
        <taxon>Lecanoromycetes</taxon>
        <taxon>OSLEUM clade</taxon>
        <taxon>Lecanoromycetidae</taxon>
        <taxon>Lecanorales</taxon>
        <taxon>Lecanorineae</taxon>
        <taxon>Parmeliaceae</taxon>
        <taxon>Imshaugia</taxon>
    </lineage>
</organism>
<dbReference type="AlphaFoldDB" id="A0A8H3I260"/>
<dbReference type="PROSITE" id="PS50975">
    <property type="entry name" value="ATP_GRASP"/>
    <property type="match status" value="1"/>
</dbReference>
<dbReference type="Gene3D" id="3.30.470.20">
    <property type="entry name" value="ATP-grasp fold, B domain"/>
    <property type="match status" value="1"/>
</dbReference>
<keyword evidence="3" id="KW-0812">Transmembrane</keyword>
<dbReference type="InterPro" id="IPR036291">
    <property type="entry name" value="NAD(P)-bd_dom_sf"/>
</dbReference>
<dbReference type="SUPFAM" id="SSF56059">
    <property type="entry name" value="Glutathione synthetase ATP-binding domain-like"/>
    <property type="match status" value="1"/>
</dbReference>
<feature type="compositionally biased region" description="Pro residues" evidence="2">
    <location>
        <begin position="428"/>
        <end position="438"/>
    </location>
</feature>